<evidence type="ECO:0000313" key="4">
    <source>
        <dbReference type="EMBL" id="GMT37198.1"/>
    </source>
</evidence>
<keyword evidence="2" id="KW-0472">Membrane</keyword>
<evidence type="ECO:0000256" key="2">
    <source>
        <dbReference type="SAM" id="Phobius"/>
    </source>
</evidence>
<evidence type="ECO:0000313" key="3">
    <source>
        <dbReference type="EMBL" id="GMT33903.1"/>
    </source>
</evidence>
<dbReference type="AlphaFoldDB" id="A0AAV5X3A6"/>
<reference evidence="4" key="1">
    <citation type="submission" date="2023-10" db="EMBL/GenBank/DDBJ databases">
        <title>Genome assembly of Pristionchus species.</title>
        <authorList>
            <person name="Yoshida K."/>
            <person name="Sommer R.J."/>
        </authorList>
    </citation>
    <scope>NUCLEOTIDE SEQUENCE</scope>
    <source>
        <strain evidence="4">RS5133</strain>
    </source>
</reference>
<name>A0AAV5X3A6_9BILA</name>
<organism evidence="4 5">
    <name type="scientific">Pristionchus fissidentatus</name>
    <dbReference type="NCBI Taxonomy" id="1538716"/>
    <lineage>
        <taxon>Eukaryota</taxon>
        <taxon>Metazoa</taxon>
        <taxon>Ecdysozoa</taxon>
        <taxon>Nematoda</taxon>
        <taxon>Chromadorea</taxon>
        <taxon>Rhabditida</taxon>
        <taxon>Rhabditina</taxon>
        <taxon>Diplogasteromorpha</taxon>
        <taxon>Diplogasteroidea</taxon>
        <taxon>Neodiplogasteridae</taxon>
        <taxon>Pristionchus</taxon>
    </lineage>
</organism>
<dbReference type="EMBL" id="BTSY01000006">
    <property type="protein sequence ID" value="GMT33903.1"/>
    <property type="molecule type" value="Genomic_DNA"/>
</dbReference>
<dbReference type="EMBL" id="BTSY01000069">
    <property type="protein sequence ID" value="GMT37198.1"/>
    <property type="molecule type" value="Genomic_DNA"/>
</dbReference>
<feature type="region of interest" description="Disordered" evidence="1">
    <location>
        <begin position="1"/>
        <end position="94"/>
    </location>
</feature>
<gene>
    <name evidence="3" type="ORF">PFISCL1PPCAC_25200</name>
    <name evidence="4" type="ORF">PFISCL1PPCAC_28495</name>
</gene>
<evidence type="ECO:0000313" key="5">
    <source>
        <dbReference type="Proteomes" id="UP001432322"/>
    </source>
</evidence>
<feature type="region of interest" description="Disordered" evidence="1">
    <location>
        <begin position="156"/>
        <end position="193"/>
    </location>
</feature>
<keyword evidence="2" id="KW-1133">Transmembrane helix</keyword>
<sequence>MSVWTEDSVPVRRSSRRQSLQPSDVESIISSASTPSRAEQRKLLIPKSSLIPPLKEIDERMQSSEDELFALATPATEKKKGRGRPRKSPARNMTAIKTPSISIIAVKEAAAAATPAAKREKTPPRSRSSSRARKTAATPAKSKIVPVLNFDDESPALTRRSTRLAGKTTTNGHTNGSTVQDLPKEGAATPRVSRRTTEEWRQVFTKDHPFVTSIVIPALICLFYAMVIMSIGYYFDVHRKAPVWMDTAAKNINGYYDDFMARRAAAAAAEKAAEAAASI</sequence>
<feature type="transmembrane region" description="Helical" evidence="2">
    <location>
        <begin position="214"/>
        <end position="235"/>
    </location>
</feature>
<feature type="compositionally biased region" description="Basic residues" evidence="1">
    <location>
        <begin position="79"/>
        <end position="89"/>
    </location>
</feature>
<feature type="compositionally biased region" description="Polar residues" evidence="1">
    <location>
        <begin position="28"/>
        <end position="37"/>
    </location>
</feature>
<evidence type="ECO:0000256" key="1">
    <source>
        <dbReference type="SAM" id="MobiDB-lite"/>
    </source>
</evidence>
<proteinExistence type="predicted"/>
<keyword evidence="2" id="KW-0812">Transmembrane</keyword>
<protein>
    <submittedName>
        <fullName evidence="4">Uncharacterized protein</fullName>
    </submittedName>
</protein>
<feature type="compositionally biased region" description="Polar residues" evidence="1">
    <location>
        <begin position="167"/>
        <end position="180"/>
    </location>
</feature>
<feature type="region of interest" description="Disordered" evidence="1">
    <location>
        <begin position="111"/>
        <end position="140"/>
    </location>
</feature>
<accession>A0AAV5X3A6</accession>
<comment type="caution">
    <text evidence="4">The sequence shown here is derived from an EMBL/GenBank/DDBJ whole genome shotgun (WGS) entry which is preliminary data.</text>
</comment>
<keyword evidence="5" id="KW-1185">Reference proteome</keyword>
<feature type="compositionally biased region" description="Low complexity" evidence="1">
    <location>
        <begin position="43"/>
        <end position="54"/>
    </location>
</feature>
<dbReference type="Proteomes" id="UP001432322">
    <property type="component" value="Unassembled WGS sequence"/>
</dbReference>